<dbReference type="Proteomes" id="UP000321685">
    <property type="component" value="Unassembled WGS sequence"/>
</dbReference>
<dbReference type="AlphaFoldDB" id="A0A511DJ05"/>
<dbReference type="CDD" id="cd00865">
    <property type="entry name" value="PEBP_bact_arch"/>
    <property type="match status" value="1"/>
</dbReference>
<comment type="caution">
    <text evidence="2">The sequence shown here is derived from an EMBL/GenBank/DDBJ whole genome shotgun (WGS) entry which is preliminary data.</text>
</comment>
<dbReference type="InterPro" id="IPR036610">
    <property type="entry name" value="PEBP-like_sf"/>
</dbReference>
<dbReference type="NCBIfam" id="TIGR00481">
    <property type="entry name" value="YbhB/YbcL family Raf kinase inhibitor-like protein"/>
    <property type="match status" value="1"/>
</dbReference>
<dbReference type="PANTHER" id="PTHR30289">
    <property type="entry name" value="UNCHARACTERIZED PROTEIN YBCL-RELATED"/>
    <property type="match status" value="1"/>
</dbReference>
<comment type="similarity">
    <text evidence="1">Belongs to the UPF0098 family.</text>
</comment>
<gene>
    <name evidence="2" type="ORF">PSU4_32170</name>
</gene>
<dbReference type="Gene3D" id="3.90.280.10">
    <property type="entry name" value="PEBP-like"/>
    <property type="match status" value="1"/>
</dbReference>
<dbReference type="PANTHER" id="PTHR30289:SF1">
    <property type="entry name" value="PEBP (PHOSPHATIDYLETHANOLAMINE-BINDING PROTEIN) FAMILY PROTEIN"/>
    <property type="match status" value="1"/>
</dbReference>
<dbReference type="Pfam" id="PF01161">
    <property type="entry name" value="PBP"/>
    <property type="match status" value="1"/>
</dbReference>
<dbReference type="SUPFAM" id="SSF49777">
    <property type="entry name" value="PEBP-like"/>
    <property type="match status" value="1"/>
</dbReference>
<dbReference type="InterPro" id="IPR008914">
    <property type="entry name" value="PEBP"/>
</dbReference>
<evidence type="ECO:0000313" key="3">
    <source>
        <dbReference type="Proteomes" id="UP000321685"/>
    </source>
</evidence>
<evidence type="ECO:0000256" key="1">
    <source>
        <dbReference type="ARBA" id="ARBA00007120"/>
    </source>
</evidence>
<dbReference type="EMBL" id="BJVJ01000031">
    <property type="protein sequence ID" value="GEL24263.1"/>
    <property type="molecule type" value="Genomic_DNA"/>
</dbReference>
<evidence type="ECO:0000313" key="2">
    <source>
        <dbReference type="EMBL" id="GEL24263.1"/>
    </source>
</evidence>
<organism evidence="2 3">
    <name type="scientific">Pseudonocardia sulfidoxydans NBRC 16205</name>
    <dbReference type="NCBI Taxonomy" id="1223511"/>
    <lineage>
        <taxon>Bacteria</taxon>
        <taxon>Bacillati</taxon>
        <taxon>Actinomycetota</taxon>
        <taxon>Actinomycetes</taxon>
        <taxon>Pseudonocardiales</taxon>
        <taxon>Pseudonocardiaceae</taxon>
        <taxon>Pseudonocardia</taxon>
    </lineage>
</organism>
<keyword evidence="3" id="KW-1185">Reference proteome</keyword>
<proteinExistence type="inferred from homology"/>
<protein>
    <submittedName>
        <fullName evidence="2">UPF0098 protein</fullName>
    </submittedName>
</protein>
<accession>A0A511DJ05</accession>
<dbReference type="OrthoDB" id="9797506at2"/>
<dbReference type="RefSeq" id="WP_147108851.1">
    <property type="nucleotide sequence ID" value="NZ_BJVJ01000031.1"/>
</dbReference>
<name>A0A511DJ05_9PSEU</name>
<dbReference type="InterPro" id="IPR005247">
    <property type="entry name" value="YbhB_YbcL/LppC-like"/>
</dbReference>
<sequence>MTAVSAPPDPYLFLPDVASFTLTSTDVADGVPLAAPQVSGIMGAGGEDRSPQLAWRDFPTATRSFAVTCYDPDAPTASGFWHWAVADIPAHVTGLAAGAGDDGGTGLPEGALALPNDAGIRRYLGAAPPEGHGVHHYYFVVHAVDVPTLGIGRTGSPAYLGFLLFTHTLARATIVATYER</sequence>
<reference evidence="2 3" key="1">
    <citation type="submission" date="2019-07" db="EMBL/GenBank/DDBJ databases">
        <title>Whole genome shotgun sequence of Pseudonocardia sulfidoxydans NBRC 16205.</title>
        <authorList>
            <person name="Hosoyama A."/>
            <person name="Uohara A."/>
            <person name="Ohji S."/>
            <person name="Ichikawa N."/>
        </authorList>
    </citation>
    <scope>NUCLEOTIDE SEQUENCE [LARGE SCALE GENOMIC DNA]</scope>
    <source>
        <strain evidence="2 3">NBRC 16205</strain>
    </source>
</reference>